<name>A0A915PXV2_9BILA</name>
<dbReference type="WBParaSite" id="sdigi.contig347.g7635.t1">
    <property type="protein sequence ID" value="sdigi.contig347.g7635.t1"/>
    <property type="gene ID" value="sdigi.contig347.g7635"/>
</dbReference>
<proteinExistence type="predicted"/>
<dbReference type="AlphaFoldDB" id="A0A915PXV2"/>
<feature type="region of interest" description="Disordered" evidence="1">
    <location>
        <begin position="134"/>
        <end position="158"/>
    </location>
</feature>
<organism evidence="2 3">
    <name type="scientific">Setaria digitata</name>
    <dbReference type="NCBI Taxonomy" id="48799"/>
    <lineage>
        <taxon>Eukaryota</taxon>
        <taxon>Metazoa</taxon>
        <taxon>Ecdysozoa</taxon>
        <taxon>Nematoda</taxon>
        <taxon>Chromadorea</taxon>
        <taxon>Rhabditida</taxon>
        <taxon>Spirurina</taxon>
        <taxon>Spiruromorpha</taxon>
        <taxon>Filarioidea</taxon>
        <taxon>Setariidae</taxon>
        <taxon>Setaria</taxon>
    </lineage>
</organism>
<evidence type="ECO:0000313" key="2">
    <source>
        <dbReference type="Proteomes" id="UP000887581"/>
    </source>
</evidence>
<feature type="region of interest" description="Disordered" evidence="1">
    <location>
        <begin position="174"/>
        <end position="194"/>
    </location>
</feature>
<dbReference type="Proteomes" id="UP000887581">
    <property type="component" value="Unplaced"/>
</dbReference>
<evidence type="ECO:0000313" key="3">
    <source>
        <dbReference type="WBParaSite" id="sdigi.contig347.g7635.t1"/>
    </source>
</evidence>
<feature type="region of interest" description="Disordered" evidence="1">
    <location>
        <begin position="1"/>
        <end position="52"/>
    </location>
</feature>
<feature type="compositionally biased region" description="Polar residues" evidence="1">
    <location>
        <begin position="1"/>
        <end position="12"/>
    </location>
</feature>
<keyword evidence="2" id="KW-1185">Reference proteome</keyword>
<feature type="compositionally biased region" description="Polar residues" evidence="1">
    <location>
        <begin position="23"/>
        <end position="52"/>
    </location>
</feature>
<reference evidence="3" key="1">
    <citation type="submission" date="2022-11" db="UniProtKB">
        <authorList>
            <consortium name="WormBaseParasite"/>
        </authorList>
    </citation>
    <scope>IDENTIFICATION</scope>
</reference>
<accession>A0A915PXV2</accession>
<evidence type="ECO:0000256" key="1">
    <source>
        <dbReference type="SAM" id="MobiDB-lite"/>
    </source>
</evidence>
<sequence length="222" mass="23740">METAPVSVSSASGADLNSDKPLEQSQHPLQMQLSCSAASTPPLQNVSEQSSGLQADLSANISNILNASKNSDIKNGNSPVIDDDANSMLERELEVQQKAFQRFRSTFPINVFPPFLAALQQNPLALHNQFAAASSNPRSSGVSPGLDDEDENEALASTEPEDLTINFRKEKKECTTGAGGSIGDDNADSDASGQQNWSYEEQFKQLFYLFACLSACPSGSTC</sequence>
<protein>
    <submittedName>
        <fullName evidence="3">Uncharacterized protein</fullName>
    </submittedName>
</protein>